<dbReference type="Proteomes" id="UP001066276">
    <property type="component" value="Chromosome 8"/>
</dbReference>
<gene>
    <name evidence="1" type="ORF">NDU88_004645</name>
</gene>
<evidence type="ECO:0000313" key="2">
    <source>
        <dbReference type="Proteomes" id="UP001066276"/>
    </source>
</evidence>
<protein>
    <submittedName>
        <fullName evidence="1">Uncharacterized protein</fullName>
    </submittedName>
</protein>
<evidence type="ECO:0000313" key="1">
    <source>
        <dbReference type="EMBL" id="KAJ1116434.1"/>
    </source>
</evidence>
<sequence>MGSAPHTQRTALPTLLGTRGDSVKPLWILSKARSLQAYRTAVSSCPLIRLRGALLVAFGAPHPPTPNSRRCRDNSCTSVRCAEAGHLTGHEVRVSNDRLDPDVKKDHP</sequence>
<accession>A0AAV7NP33</accession>
<comment type="caution">
    <text evidence="1">The sequence shown here is derived from an EMBL/GenBank/DDBJ whole genome shotgun (WGS) entry which is preliminary data.</text>
</comment>
<proteinExistence type="predicted"/>
<name>A0AAV7NP33_PLEWA</name>
<organism evidence="1 2">
    <name type="scientific">Pleurodeles waltl</name>
    <name type="common">Iberian ribbed newt</name>
    <dbReference type="NCBI Taxonomy" id="8319"/>
    <lineage>
        <taxon>Eukaryota</taxon>
        <taxon>Metazoa</taxon>
        <taxon>Chordata</taxon>
        <taxon>Craniata</taxon>
        <taxon>Vertebrata</taxon>
        <taxon>Euteleostomi</taxon>
        <taxon>Amphibia</taxon>
        <taxon>Batrachia</taxon>
        <taxon>Caudata</taxon>
        <taxon>Salamandroidea</taxon>
        <taxon>Salamandridae</taxon>
        <taxon>Pleurodelinae</taxon>
        <taxon>Pleurodeles</taxon>
    </lineage>
</organism>
<dbReference type="EMBL" id="JANPWB010000012">
    <property type="protein sequence ID" value="KAJ1116434.1"/>
    <property type="molecule type" value="Genomic_DNA"/>
</dbReference>
<dbReference type="AlphaFoldDB" id="A0AAV7NP33"/>
<reference evidence="1" key="1">
    <citation type="journal article" date="2022" name="bioRxiv">
        <title>Sequencing and chromosome-scale assembly of the giantPleurodeles waltlgenome.</title>
        <authorList>
            <person name="Brown T."/>
            <person name="Elewa A."/>
            <person name="Iarovenko S."/>
            <person name="Subramanian E."/>
            <person name="Araus A.J."/>
            <person name="Petzold A."/>
            <person name="Susuki M."/>
            <person name="Suzuki K.-i.T."/>
            <person name="Hayashi T."/>
            <person name="Toyoda A."/>
            <person name="Oliveira C."/>
            <person name="Osipova E."/>
            <person name="Leigh N.D."/>
            <person name="Simon A."/>
            <person name="Yun M.H."/>
        </authorList>
    </citation>
    <scope>NUCLEOTIDE SEQUENCE</scope>
    <source>
        <strain evidence="1">20211129_DDA</strain>
        <tissue evidence="1">Liver</tissue>
    </source>
</reference>
<keyword evidence="2" id="KW-1185">Reference proteome</keyword>